<reference evidence="1 2" key="1">
    <citation type="submission" date="2024-03" db="EMBL/GenBank/DDBJ databases">
        <title>The complete genome of Streptomyces sirii sp.nov.</title>
        <authorList>
            <person name="Zakalyukina Y.V."/>
            <person name="Belik A.R."/>
            <person name="Biryukov M.V."/>
            <person name="Baturina O.A."/>
            <person name="Kabilov M.R."/>
        </authorList>
    </citation>
    <scope>NUCLEOTIDE SEQUENCE [LARGE SCALE GENOMIC DNA]</scope>
    <source>
        <strain evidence="1 2">BP-8</strain>
    </source>
</reference>
<sequence length="124" mass="13431">MHAHPPWRGATLGLVIGLVTCLLAAGALALAATRLRDRDATSEVDGGTHTVPRTEIARSVSGQLTLPFRHGPDAVRCFGDLRPVPAAAVRCTAHFPVGPDRQLTVEVTRVRHDKVTYRRRAVPR</sequence>
<proteinExistence type="predicted"/>
<organism evidence="1 2">
    <name type="scientific">Streptomyces sirii</name>
    <dbReference type="NCBI Taxonomy" id="3127701"/>
    <lineage>
        <taxon>Bacteria</taxon>
        <taxon>Bacillati</taxon>
        <taxon>Actinomycetota</taxon>
        <taxon>Actinomycetes</taxon>
        <taxon>Kitasatosporales</taxon>
        <taxon>Streptomycetaceae</taxon>
        <taxon>Streptomyces</taxon>
    </lineage>
</organism>
<keyword evidence="2" id="KW-1185">Reference proteome</keyword>
<name>A0ABZ2QHT5_9ACTN</name>
<gene>
    <name evidence="1" type="ORF">WAB15_08850</name>
</gene>
<evidence type="ECO:0000313" key="1">
    <source>
        <dbReference type="EMBL" id="WXK76077.1"/>
    </source>
</evidence>
<dbReference type="EMBL" id="CP147982">
    <property type="protein sequence ID" value="WXK76077.1"/>
    <property type="molecule type" value="Genomic_DNA"/>
</dbReference>
<protein>
    <submittedName>
        <fullName evidence="1">DUF4333 domain-containing protein</fullName>
    </submittedName>
</protein>
<accession>A0ABZ2QHT5</accession>
<evidence type="ECO:0000313" key="2">
    <source>
        <dbReference type="Proteomes" id="UP001626628"/>
    </source>
</evidence>
<dbReference type="RefSeq" id="WP_399144182.1">
    <property type="nucleotide sequence ID" value="NZ_CP147982.1"/>
</dbReference>
<dbReference type="Proteomes" id="UP001626628">
    <property type="component" value="Chromosome"/>
</dbReference>